<dbReference type="EMBL" id="CAEY01000468">
    <property type="status" value="NOT_ANNOTATED_CDS"/>
    <property type="molecule type" value="Genomic_DNA"/>
</dbReference>
<dbReference type="EnsemblMetazoa" id="tetur01g11710.1">
    <property type="protein sequence ID" value="tetur01g11710.1"/>
    <property type="gene ID" value="tetur01g11710"/>
</dbReference>
<dbReference type="HOGENOM" id="CLU_3225195_0_0_1"/>
<dbReference type="Proteomes" id="UP000015104">
    <property type="component" value="Unassembled WGS sequence"/>
</dbReference>
<reference evidence="2" key="1">
    <citation type="submission" date="2011-08" db="EMBL/GenBank/DDBJ databases">
        <authorList>
            <person name="Rombauts S."/>
        </authorList>
    </citation>
    <scope>NUCLEOTIDE SEQUENCE</scope>
    <source>
        <strain evidence="2">London</strain>
    </source>
</reference>
<accession>T1JST9</accession>
<name>T1JST9_TETUR</name>
<evidence type="ECO:0000313" key="1">
    <source>
        <dbReference type="EnsemblMetazoa" id="tetur01g11710.1"/>
    </source>
</evidence>
<proteinExistence type="predicted"/>
<protein>
    <submittedName>
        <fullName evidence="1">Uncharacterized protein</fullName>
    </submittedName>
</protein>
<evidence type="ECO:0000313" key="2">
    <source>
        <dbReference type="Proteomes" id="UP000015104"/>
    </source>
</evidence>
<organism evidence="1 2">
    <name type="scientific">Tetranychus urticae</name>
    <name type="common">Two-spotted spider mite</name>
    <dbReference type="NCBI Taxonomy" id="32264"/>
    <lineage>
        <taxon>Eukaryota</taxon>
        <taxon>Metazoa</taxon>
        <taxon>Ecdysozoa</taxon>
        <taxon>Arthropoda</taxon>
        <taxon>Chelicerata</taxon>
        <taxon>Arachnida</taxon>
        <taxon>Acari</taxon>
        <taxon>Acariformes</taxon>
        <taxon>Trombidiformes</taxon>
        <taxon>Prostigmata</taxon>
        <taxon>Eleutherengona</taxon>
        <taxon>Raphignathae</taxon>
        <taxon>Tetranychoidea</taxon>
        <taxon>Tetranychidae</taxon>
        <taxon>Tetranychus</taxon>
    </lineage>
</organism>
<sequence length="44" mass="5046">MLPAAKNGKINVHHFLYSFHSHHPIIFKFHSTIGFSDVSKLIDI</sequence>
<keyword evidence="2" id="KW-1185">Reference proteome</keyword>
<reference evidence="1" key="2">
    <citation type="submission" date="2015-06" db="UniProtKB">
        <authorList>
            <consortium name="EnsemblMetazoa"/>
        </authorList>
    </citation>
    <scope>IDENTIFICATION</scope>
</reference>
<dbReference type="AlphaFoldDB" id="T1JST9"/>